<dbReference type="GeneID" id="68866445"/>
<gene>
    <name evidence="3" type="ORF">SACC_17140</name>
</gene>
<dbReference type="Pfam" id="PF13304">
    <property type="entry name" value="AAA_21"/>
    <property type="match status" value="1"/>
</dbReference>
<dbReference type="PANTHER" id="PTHR43581:SF3">
    <property type="entry name" value="AAA+ ATPASE DOMAIN-CONTAINING PROTEIN"/>
    <property type="match status" value="1"/>
</dbReference>
<keyword evidence="4" id="KW-1185">Reference proteome</keyword>
<dbReference type="Proteomes" id="UP001319921">
    <property type="component" value="Chromosome"/>
</dbReference>
<protein>
    <submittedName>
        <fullName evidence="3">Uncharacterized protein</fullName>
    </submittedName>
</protein>
<proteinExistence type="predicted"/>
<organism evidence="3 4">
    <name type="scientific">Saccharolobus caldissimus</name>
    <dbReference type="NCBI Taxonomy" id="1702097"/>
    <lineage>
        <taxon>Archaea</taxon>
        <taxon>Thermoproteota</taxon>
        <taxon>Thermoprotei</taxon>
        <taxon>Sulfolobales</taxon>
        <taxon>Sulfolobaceae</taxon>
        <taxon>Saccharolobus</taxon>
    </lineage>
</organism>
<evidence type="ECO:0000313" key="4">
    <source>
        <dbReference type="Proteomes" id="UP001319921"/>
    </source>
</evidence>
<dbReference type="InterPro" id="IPR038729">
    <property type="entry name" value="Rad50/SbcC_AAA"/>
</dbReference>
<dbReference type="Pfam" id="PF13476">
    <property type="entry name" value="AAA_23"/>
    <property type="match status" value="1"/>
</dbReference>
<evidence type="ECO:0000313" key="3">
    <source>
        <dbReference type="EMBL" id="BDB98697.1"/>
    </source>
</evidence>
<dbReference type="GO" id="GO:0006302">
    <property type="term" value="P:double-strand break repair"/>
    <property type="evidence" value="ECO:0007669"/>
    <property type="project" value="InterPro"/>
</dbReference>
<feature type="domain" description="ATPase AAA-type core" evidence="1">
    <location>
        <begin position="147"/>
        <end position="224"/>
    </location>
</feature>
<dbReference type="SUPFAM" id="SSF52540">
    <property type="entry name" value="P-loop containing nucleoside triphosphate hydrolases"/>
    <property type="match status" value="1"/>
</dbReference>
<reference evidence="3 4" key="1">
    <citation type="journal article" date="2022" name="Microbiol. Resour. Announc.">
        <title>Complete Genome Sequence of the Hyperthermophilic and Acidophilic Archaeon Saccharolobus caldissimus Strain HS-3T.</title>
        <authorList>
            <person name="Sakai H.D."/>
            <person name="Kurosawa N."/>
        </authorList>
    </citation>
    <scope>NUCLEOTIDE SEQUENCE [LARGE SCALE GENOMIC DNA]</scope>
    <source>
        <strain evidence="3 4">JCM32116</strain>
    </source>
</reference>
<dbReference type="RefSeq" id="WP_229569074.1">
    <property type="nucleotide sequence ID" value="NZ_AP025226.1"/>
</dbReference>
<dbReference type="Gene3D" id="3.40.50.300">
    <property type="entry name" value="P-loop containing nucleotide triphosphate hydrolases"/>
    <property type="match status" value="2"/>
</dbReference>
<name>A0AAQ4CSB6_9CREN</name>
<sequence>MTVKIEKIIVKDFLGIESAEIELSKPVILYGPNGGGKSSIINAVLKFLKDELIISDNEKRGDNAKLELYYNNNVIEIPSTRYLKGILKDIKYCHITAFNVECNTRFLNNWHFNTDTIITDARLGEIFRKVLRDYVSDPEQNIEFEDFYYDSVRINKKWIPFKNLSYGQKRFLALNLVIELLKSDLIDIGLIEDFDASLHVDFIVNFIENLPTDKSILIETHSAIGLVRAFKQGFNVYYVAGGKVNKISDLRRDAPLLSRELEVVTRV</sequence>
<evidence type="ECO:0000259" key="2">
    <source>
        <dbReference type="Pfam" id="PF13476"/>
    </source>
</evidence>
<dbReference type="EMBL" id="AP025226">
    <property type="protein sequence ID" value="BDB98697.1"/>
    <property type="molecule type" value="Genomic_DNA"/>
</dbReference>
<dbReference type="GO" id="GO:0016887">
    <property type="term" value="F:ATP hydrolysis activity"/>
    <property type="evidence" value="ECO:0007669"/>
    <property type="project" value="InterPro"/>
</dbReference>
<dbReference type="KEGG" id="scas:SACC_17140"/>
<dbReference type="InterPro" id="IPR027417">
    <property type="entry name" value="P-loop_NTPase"/>
</dbReference>
<dbReference type="GO" id="GO:0005524">
    <property type="term" value="F:ATP binding"/>
    <property type="evidence" value="ECO:0007669"/>
    <property type="project" value="InterPro"/>
</dbReference>
<dbReference type="PANTHER" id="PTHR43581">
    <property type="entry name" value="ATP/GTP PHOSPHATASE"/>
    <property type="match status" value="1"/>
</dbReference>
<dbReference type="InterPro" id="IPR051396">
    <property type="entry name" value="Bact_Antivir_Def_Nuclease"/>
</dbReference>
<dbReference type="InterPro" id="IPR003959">
    <property type="entry name" value="ATPase_AAA_core"/>
</dbReference>
<accession>A0AAQ4CSB6</accession>
<feature type="domain" description="Rad50/SbcC-type AAA" evidence="2">
    <location>
        <begin position="7"/>
        <end position="73"/>
    </location>
</feature>
<evidence type="ECO:0000259" key="1">
    <source>
        <dbReference type="Pfam" id="PF13304"/>
    </source>
</evidence>
<dbReference type="AlphaFoldDB" id="A0AAQ4CSB6"/>